<protein>
    <submittedName>
        <fullName evidence="8">NAD(P)-dependent alcohol dehydrogenase</fullName>
    </submittedName>
</protein>
<dbReference type="RefSeq" id="WP_037769839.1">
    <property type="nucleotide sequence ID" value="NZ_JAHSSQ010000008.1"/>
</dbReference>
<comment type="caution">
    <text evidence="8">The sequence shown here is derived from an EMBL/GenBank/DDBJ whole genome shotgun (WGS) entry which is preliminary data.</text>
</comment>
<dbReference type="CDD" id="cd08278">
    <property type="entry name" value="benzyl_alcohol_DH"/>
    <property type="match status" value="1"/>
</dbReference>
<dbReference type="SUPFAM" id="SSF50129">
    <property type="entry name" value="GroES-like"/>
    <property type="match status" value="1"/>
</dbReference>
<keyword evidence="9" id="KW-1185">Reference proteome</keyword>
<dbReference type="EMBL" id="JAHSTP010000007">
    <property type="protein sequence ID" value="MBZ6153506.1"/>
    <property type="molecule type" value="Genomic_DNA"/>
</dbReference>
<comment type="cofactor">
    <cofactor evidence="1 6">
        <name>Zn(2+)</name>
        <dbReference type="ChEBI" id="CHEBI:29105"/>
    </cofactor>
</comment>
<dbReference type="PANTHER" id="PTHR43350">
    <property type="entry name" value="NAD-DEPENDENT ALCOHOL DEHYDROGENASE"/>
    <property type="match status" value="1"/>
</dbReference>
<sequence length="371" mass="38369">MTTSARAAVLEAQDGPFEFRDIEIEDPRPDEVLVRMVATGICATDAHVRAQRMATPLPVVLGHEGGGVVERVGAAVTTVEPGDHVVLSYHSCGRCKPCMSSHAAYCDNVWAANFAGARLDGSNGLHVAHGTEPHGHFFGQSSFSTHALAHQRNTIKVPRDLPLDVMAPLGCGLQTGAGAVLKALAVPAGASFAVFGVGAVGLAAVMAAQVAGATTIVAVDVDAGRLGLARDLGATHLVDPGKVEDLTGALRAVDERGLEYVLDTSGRAENLDAGVGALAPMGRFGFVAFHEGAGAVLDAGRLTLGQSLQGIIQGDAVSSLLINDLAQLYRAGRFPIDRLLSFYDFADIDAAFEDAGSGRVTKAVLRFTSPG</sequence>
<dbReference type="PROSITE" id="PS00059">
    <property type="entry name" value="ADH_ZINC"/>
    <property type="match status" value="1"/>
</dbReference>
<proteinExistence type="inferred from homology"/>
<keyword evidence="5" id="KW-0560">Oxidoreductase</keyword>
<evidence type="ECO:0000256" key="2">
    <source>
        <dbReference type="ARBA" id="ARBA00008072"/>
    </source>
</evidence>
<evidence type="ECO:0000256" key="4">
    <source>
        <dbReference type="ARBA" id="ARBA00022833"/>
    </source>
</evidence>
<dbReference type="Pfam" id="PF08240">
    <property type="entry name" value="ADH_N"/>
    <property type="match status" value="1"/>
</dbReference>
<evidence type="ECO:0000313" key="9">
    <source>
        <dbReference type="Proteomes" id="UP000758701"/>
    </source>
</evidence>
<evidence type="ECO:0000313" key="8">
    <source>
        <dbReference type="EMBL" id="MBZ6153506.1"/>
    </source>
</evidence>
<dbReference type="InterPro" id="IPR020843">
    <property type="entry name" value="ER"/>
</dbReference>
<gene>
    <name evidence="8" type="ORF">KVH32_20425</name>
</gene>
<reference evidence="8 9" key="1">
    <citation type="submission" date="2021-06" db="EMBL/GenBank/DDBJ databases">
        <title>Ecological speciation of a Streptomyces species isolated from different habitats and geographic origins.</title>
        <authorList>
            <person name="Wang J."/>
        </authorList>
    </citation>
    <scope>NUCLEOTIDE SEQUENCE [LARGE SCALE GENOMIC DNA]</scope>
    <source>
        <strain evidence="8 9">FXJ8.012</strain>
    </source>
</reference>
<dbReference type="InterPro" id="IPR013149">
    <property type="entry name" value="ADH-like_C"/>
</dbReference>
<evidence type="ECO:0000256" key="1">
    <source>
        <dbReference type="ARBA" id="ARBA00001947"/>
    </source>
</evidence>
<feature type="domain" description="Enoyl reductase (ER)" evidence="7">
    <location>
        <begin position="15"/>
        <end position="365"/>
    </location>
</feature>
<comment type="similarity">
    <text evidence="2 6">Belongs to the zinc-containing alcohol dehydrogenase family.</text>
</comment>
<dbReference type="Gene3D" id="3.90.180.10">
    <property type="entry name" value="Medium-chain alcohol dehydrogenases, catalytic domain"/>
    <property type="match status" value="1"/>
</dbReference>
<name>A0ABS7W8F5_STROV</name>
<dbReference type="InterPro" id="IPR002328">
    <property type="entry name" value="ADH_Zn_CS"/>
</dbReference>
<dbReference type="InterPro" id="IPR011032">
    <property type="entry name" value="GroES-like_sf"/>
</dbReference>
<evidence type="ECO:0000259" key="7">
    <source>
        <dbReference type="SMART" id="SM00829"/>
    </source>
</evidence>
<keyword evidence="4 6" id="KW-0862">Zinc</keyword>
<keyword evidence="3 6" id="KW-0479">Metal-binding</keyword>
<dbReference type="Pfam" id="PF00107">
    <property type="entry name" value="ADH_zinc_N"/>
    <property type="match status" value="1"/>
</dbReference>
<dbReference type="PANTHER" id="PTHR43350:SF21">
    <property type="entry name" value="S-NITROSOMYCOTHIOL REDUCTASE MSCR"/>
    <property type="match status" value="1"/>
</dbReference>
<dbReference type="InterPro" id="IPR036291">
    <property type="entry name" value="NAD(P)-bd_dom_sf"/>
</dbReference>
<dbReference type="SUPFAM" id="SSF51735">
    <property type="entry name" value="NAD(P)-binding Rossmann-fold domains"/>
    <property type="match status" value="1"/>
</dbReference>
<dbReference type="Proteomes" id="UP000758701">
    <property type="component" value="Unassembled WGS sequence"/>
</dbReference>
<dbReference type="Gene3D" id="3.40.50.720">
    <property type="entry name" value="NAD(P)-binding Rossmann-like Domain"/>
    <property type="match status" value="1"/>
</dbReference>
<evidence type="ECO:0000256" key="5">
    <source>
        <dbReference type="ARBA" id="ARBA00023002"/>
    </source>
</evidence>
<evidence type="ECO:0000256" key="6">
    <source>
        <dbReference type="RuleBase" id="RU361277"/>
    </source>
</evidence>
<accession>A0ABS7W8F5</accession>
<dbReference type="SMART" id="SM00829">
    <property type="entry name" value="PKS_ER"/>
    <property type="match status" value="1"/>
</dbReference>
<dbReference type="InterPro" id="IPR013154">
    <property type="entry name" value="ADH-like_N"/>
</dbReference>
<evidence type="ECO:0000256" key="3">
    <source>
        <dbReference type="ARBA" id="ARBA00022723"/>
    </source>
</evidence>
<organism evidence="8 9">
    <name type="scientific">Streptomyces olivaceus</name>
    <dbReference type="NCBI Taxonomy" id="47716"/>
    <lineage>
        <taxon>Bacteria</taxon>
        <taxon>Bacillati</taxon>
        <taxon>Actinomycetota</taxon>
        <taxon>Actinomycetes</taxon>
        <taxon>Kitasatosporales</taxon>
        <taxon>Streptomycetaceae</taxon>
        <taxon>Streptomyces</taxon>
    </lineage>
</organism>